<dbReference type="AlphaFoldDB" id="A0ABC8R5H9"/>
<dbReference type="Proteomes" id="UP001642360">
    <property type="component" value="Unassembled WGS sequence"/>
</dbReference>
<feature type="domain" description="Trichome birefringence-like N-terminal" evidence="9">
    <location>
        <begin position="98"/>
        <end position="150"/>
    </location>
</feature>
<organism evidence="10 11">
    <name type="scientific">Ilex paraguariensis</name>
    <name type="common">yerba mate</name>
    <dbReference type="NCBI Taxonomy" id="185542"/>
    <lineage>
        <taxon>Eukaryota</taxon>
        <taxon>Viridiplantae</taxon>
        <taxon>Streptophyta</taxon>
        <taxon>Embryophyta</taxon>
        <taxon>Tracheophyta</taxon>
        <taxon>Spermatophyta</taxon>
        <taxon>Magnoliopsida</taxon>
        <taxon>eudicotyledons</taxon>
        <taxon>Gunneridae</taxon>
        <taxon>Pentapetalae</taxon>
        <taxon>asterids</taxon>
        <taxon>campanulids</taxon>
        <taxon>Aquifoliales</taxon>
        <taxon>Aquifoliaceae</taxon>
        <taxon>Ilex</taxon>
    </lineage>
</organism>
<accession>A0ABC8R5H9</accession>
<dbReference type="PANTHER" id="PTHR32285">
    <property type="entry name" value="PROTEIN TRICHOME BIREFRINGENCE-LIKE 9-RELATED"/>
    <property type="match status" value="1"/>
</dbReference>
<keyword evidence="4" id="KW-0735">Signal-anchor</keyword>
<evidence type="ECO:0000259" key="8">
    <source>
        <dbReference type="Pfam" id="PF13839"/>
    </source>
</evidence>
<keyword evidence="5 7" id="KW-1133">Transmembrane helix</keyword>
<dbReference type="EMBL" id="CAUOFW020001003">
    <property type="protein sequence ID" value="CAK9139975.1"/>
    <property type="molecule type" value="Genomic_DNA"/>
</dbReference>
<evidence type="ECO:0000256" key="3">
    <source>
        <dbReference type="ARBA" id="ARBA00022692"/>
    </source>
</evidence>
<dbReference type="InterPro" id="IPR029962">
    <property type="entry name" value="TBL"/>
</dbReference>
<evidence type="ECO:0000259" key="9">
    <source>
        <dbReference type="Pfam" id="PF14416"/>
    </source>
</evidence>
<feature type="domain" description="Trichome birefringence-like C-terminal" evidence="8">
    <location>
        <begin position="152"/>
        <end position="181"/>
    </location>
</feature>
<reference evidence="10 11" key="1">
    <citation type="submission" date="2024-02" db="EMBL/GenBank/DDBJ databases">
        <authorList>
            <person name="Vignale AGUSTIN F."/>
            <person name="Sosa J E."/>
            <person name="Modenutti C."/>
        </authorList>
    </citation>
    <scope>NUCLEOTIDE SEQUENCE [LARGE SCALE GENOMIC DNA]</scope>
</reference>
<sequence length="181" mass="20884">MSVLHRAKPSSSMGMKPPRGKLPLPLSVIILVVCAFAFLLLLYTERISSLSSTNIFRFKPCANRNHAKSHKSRKEKGAMENNPINYETDDRFEFDPNECSVAHGKWVFNSSFEPLYSDKTCPYLDPQFSCVTNGRPDSDYRHWEWQPDDCILPRFNPKIALRKLQGKRLMFVGDSLQRGQW</sequence>
<dbReference type="GO" id="GO:0016020">
    <property type="term" value="C:membrane"/>
    <property type="evidence" value="ECO:0007669"/>
    <property type="project" value="UniProtKB-SubCell"/>
</dbReference>
<feature type="non-terminal residue" evidence="10">
    <location>
        <position position="181"/>
    </location>
</feature>
<comment type="similarity">
    <text evidence="2">Belongs to the PC-esterase family. TBL subfamily.</text>
</comment>
<protein>
    <recommendedName>
        <fullName evidence="12">Trichome birefringence-like N-terminal domain-containing protein</fullName>
    </recommendedName>
</protein>
<evidence type="ECO:0008006" key="12">
    <source>
        <dbReference type="Google" id="ProtNLM"/>
    </source>
</evidence>
<evidence type="ECO:0000256" key="7">
    <source>
        <dbReference type="SAM" id="Phobius"/>
    </source>
</evidence>
<comment type="subcellular location">
    <subcellularLocation>
        <location evidence="1">Membrane</location>
        <topology evidence="1">Single-pass membrane protein</topology>
    </subcellularLocation>
</comment>
<comment type="caution">
    <text evidence="10">The sequence shown here is derived from an EMBL/GenBank/DDBJ whole genome shotgun (WGS) entry which is preliminary data.</text>
</comment>
<dbReference type="Pfam" id="PF14416">
    <property type="entry name" value="PMR5N"/>
    <property type="match status" value="1"/>
</dbReference>
<dbReference type="Pfam" id="PF13839">
    <property type="entry name" value="PC-Esterase"/>
    <property type="match status" value="1"/>
</dbReference>
<dbReference type="InterPro" id="IPR026057">
    <property type="entry name" value="TBL_C"/>
</dbReference>
<name>A0ABC8R5H9_9AQUA</name>
<keyword evidence="3 7" id="KW-0812">Transmembrane</keyword>
<keyword evidence="11" id="KW-1185">Reference proteome</keyword>
<feature type="transmembrane region" description="Helical" evidence="7">
    <location>
        <begin position="22"/>
        <end position="43"/>
    </location>
</feature>
<dbReference type="PANTHER" id="PTHR32285:SF7">
    <property type="entry name" value="PROTEIN TRICHOME BIREFRINGENCE-LIKE 3"/>
    <property type="match status" value="1"/>
</dbReference>
<evidence type="ECO:0000256" key="1">
    <source>
        <dbReference type="ARBA" id="ARBA00004167"/>
    </source>
</evidence>
<gene>
    <name evidence="10" type="ORF">ILEXP_LOCUS7390</name>
</gene>
<evidence type="ECO:0000256" key="2">
    <source>
        <dbReference type="ARBA" id="ARBA00007727"/>
    </source>
</evidence>
<evidence type="ECO:0000256" key="4">
    <source>
        <dbReference type="ARBA" id="ARBA00022968"/>
    </source>
</evidence>
<keyword evidence="6 7" id="KW-0472">Membrane</keyword>
<evidence type="ECO:0000256" key="5">
    <source>
        <dbReference type="ARBA" id="ARBA00022989"/>
    </source>
</evidence>
<dbReference type="InterPro" id="IPR025846">
    <property type="entry name" value="TBL_N"/>
</dbReference>
<evidence type="ECO:0000313" key="11">
    <source>
        <dbReference type="Proteomes" id="UP001642360"/>
    </source>
</evidence>
<proteinExistence type="inferred from homology"/>
<evidence type="ECO:0000256" key="6">
    <source>
        <dbReference type="ARBA" id="ARBA00023136"/>
    </source>
</evidence>
<evidence type="ECO:0000313" key="10">
    <source>
        <dbReference type="EMBL" id="CAK9139975.1"/>
    </source>
</evidence>